<sequence>MNRYGRGRPVVKTRRPYYARADCRAGLTLWARDPEDAETQFQEFAAQVEDRFPEIVLELRELREEDVLF</sequence>
<accession>A0A6N3HGL0</accession>
<reference evidence="1" key="1">
    <citation type="submission" date="2019-11" db="EMBL/GenBank/DDBJ databases">
        <authorList>
            <person name="Feng L."/>
        </authorList>
    </citation>
    <scope>NUCLEOTIDE SEQUENCE</scope>
    <source>
        <strain evidence="1">ElimosumLFYP34</strain>
    </source>
</reference>
<dbReference type="EMBL" id="CACRTR010000023">
    <property type="protein sequence ID" value="VYU75935.1"/>
    <property type="molecule type" value="Genomic_DNA"/>
</dbReference>
<proteinExistence type="predicted"/>
<evidence type="ECO:0000313" key="1">
    <source>
        <dbReference type="EMBL" id="VYU75935.1"/>
    </source>
</evidence>
<protein>
    <submittedName>
        <fullName evidence="1">Uncharacterized protein</fullName>
    </submittedName>
</protein>
<organism evidence="1">
    <name type="scientific">Eubacterium limosum</name>
    <dbReference type="NCBI Taxonomy" id="1736"/>
    <lineage>
        <taxon>Bacteria</taxon>
        <taxon>Bacillati</taxon>
        <taxon>Bacillota</taxon>
        <taxon>Clostridia</taxon>
        <taxon>Eubacteriales</taxon>
        <taxon>Eubacteriaceae</taxon>
        <taxon>Eubacterium</taxon>
    </lineage>
</organism>
<name>A0A6N3HGL0_EUBLI</name>
<gene>
    <name evidence="1" type="ORF">ELLFYP34_01268</name>
</gene>
<dbReference type="AlphaFoldDB" id="A0A6N3HGL0"/>